<name>A0A928ZZ68_LEPEC</name>
<evidence type="ECO:0000256" key="1">
    <source>
        <dbReference type="SAM" id="MobiDB-lite"/>
    </source>
</evidence>
<gene>
    <name evidence="2" type="ORF">IQ260_26530</name>
</gene>
<sequence>MTIEKDARTNVTETRHKAEQLEEKVHNRAVESLDEIASVKAEEREQMTQQRQDAQHLQENVLSRAQESVDSTDASA</sequence>
<dbReference type="Proteomes" id="UP000615026">
    <property type="component" value="Unassembled WGS sequence"/>
</dbReference>
<proteinExistence type="predicted"/>
<keyword evidence="3" id="KW-1185">Reference proteome</keyword>
<comment type="caution">
    <text evidence="2">The sequence shown here is derived from an EMBL/GenBank/DDBJ whole genome shotgun (WGS) entry which is preliminary data.</text>
</comment>
<evidence type="ECO:0000313" key="2">
    <source>
        <dbReference type="EMBL" id="MBE9070202.1"/>
    </source>
</evidence>
<evidence type="ECO:0000313" key="3">
    <source>
        <dbReference type="Proteomes" id="UP000615026"/>
    </source>
</evidence>
<feature type="region of interest" description="Disordered" evidence="1">
    <location>
        <begin position="42"/>
        <end position="76"/>
    </location>
</feature>
<feature type="region of interest" description="Disordered" evidence="1">
    <location>
        <begin position="1"/>
        <end position="23"/>
    </location>
</feature>
<dbReference type="RefSeq" id="WP_193996084.1">
    <property type="nucleotide sequence ID" value="NZ_JADEXP010000390.1"/>
</dbReference>
<organism evidence="2 3">
    <name type="scientific">Leptolyngbya cf. ectocarpi LEGE 11479</name>
    <dbReference type="NCBI Taxonomy" id="1828722"/>
    <lineage>
        <taxon>Bacteria</taxon>
        <taxon>Bacillati</taxon>
        <taxon>Cyanobacteriota</taxon>
        <taxon>Cyanophyceae</taxon>
        <taxon>Leptolyngbyales</taxon>
        <taxon>Leptolyngbyaceae</taxon>
        <taxon>Leptolyngbya group</taxon>
        <taxon>Leptolyngbya</taxon>
    </lineage>
</organism>
<feature type="compositionally biased region" description="Polar residues" evidence="1">
    <location>
        <begin position="47"/>
        <end position="76"/>
    </location>
</feature>
<protein>
    <submittedName>
        <fullName evidence="2">Uncharacterized protein</fullName>
    </submittedName>
</protein>
<reference evidence="2" key="1">
    <citation type="submission" date="2020-10" db="EMBL/GenBank/DDBJ databases">
        <authorList>
            <person name="Castelo-Branco R."/>
            <person name="Eusebio N."/>
            <person name="Adriana R."/>
            <person name="Vieira A."/>
            <person name="Brugerolle De Fraissinette N."/>
            <person name="Rezende De Castro R."/>
            <person name="Schneider M.P."/>
            <person name="Vasconcelos V."/>
            <person name="Leao P.N."/>
        </authorList>
    </citation>
    <scope>NUCLEOTIDE SEQUENCE</scope>
    <source>
        <strain evidence="2">LEGE 11479</strain>
    </source>
</reference>
<dbReference type="EMBL" id="JADEXP010000390">
    <property type="protein sequence ID" value="MBE9070202.1"/>
    <property type="molecule type" value="Genomic_DNA"/>
</dbReference>
<accession>A0A928ZZ68</accession>
<dbReference type="AlphaFoldDB" id="A0A928ZZ68"/>